<accession>A0A5J4FU58</accession>
<proteinExistence type="predicted"/>
<name>A0A5J4FU58_9FLAO</name>
<feature type="compositionally biased region" description="Basic and acidic residues" evidence="1">
    <location>
        <begin position="1"/>
        <end position="11"/>
    </location>
</feature>
<feature type="compositionally biased region" description="Basic and acidic residues" evidence="1">
    <location>
        <begin position="20"/>
        <end position="44"/>
    </location>
</feature>
<organism evidence="2 3">
    <name type="scientific">Patiriisocius marinistellae</name>
    <dbReference type="NCBI Taxonomy" id="2494560"/>
    <lineage>
        <taxon>Bacteria</taxon>
        <taxon>Pseudomonadati</taxon>
        <taxon>Bacteroidota</taxon>
        <taxon>Flavobacteriia</taxon>
        <taxon>Flavobacteriales</taxon>
        <taxon>Flavobacteriaceae</taxon>
        <taxon>Patiriisocius</taxon>
    </lineage>
</organism>
<dbReference type="RefSeq" id="WP_262714097.1">
    <property type="nucleotide sequence ID" value="NZ_BKCF01000001.1"/>
</dbReference>
<reference evidence="2 3" key="1">
    <citation type="submission" date="2019-08" db="EMBL/GenBank/DDBJ databases">
        <title>Ulvibacter marinistellae sp. nov., isolated from a starfish, Patiria pectinifera.</title>
        <authorList>
            <person name="Kawano K."/>
            <person name="Ushijima N."/>
            <person name="Kihara M."/>
            <person name="Itoh H."/>
        </authorList>
    </citation>
    <scope>NUCLEOTIDE SEQUENCE [LARGE SCALE GENOMIC DNA]</scope>
    <source>
        <strain evidence="2 3">KK4</strain>
    </source>
</reference>
<dbReference type="EMBL" id="BKCF01000001">
    <property type="protein sequence ID" value="GEQ84534.1"/>
    <property type="molecule type" value="Genomic_DNA"/>
</dbReference>
<sequence length="44" mass="5015">MEKPNYKDTQSKHPIPHAEGLGDKGKPNSKENRKEPIKGQNEEE</sequence>
<evidence type="ECO:0000313" key="3">
    <source>
        <dbReference type="Proteomes" id="UP000326994"/>
    </source>
</evidence>
<dbReference type="Proteomes" id="UP000326994">
    <property type="component" value="Unassembled WGS sequence"/>
</dbReference>
<keyword evidence="3" id="KW-1185">Reference proteome</keyword>
<evidence type="ECO:0000256" key="1">
    <source>
        <dbReference type="SAM" id="MobiDB-lite"/>
    </source>
</evidence>
<protein>
    <submittedName>
        <fullName evidence="2">Uncharacterized protein</fullName>
    </submittedName>
</protein>
<dbReference type="AlphaFoldDB" id="A0A5J4FU58"/>
<comment type="caution">
    <text evidence="2">The sequence shown here is derived from an EMBL/GenBank/DDBJ whole genome shotgun (WGS) entry which is preliminary data.</text>
</comment>
<feature type="region of interest" description="Disordered" evidence="1">
    <location>
        <begin position="1"/>
        <end position="44"/>
    </location>
</feature>
<gene>
    <name evidence="2" type="ORF">ULMS_00420</name>
</gene>
<evidence type="ECO:0000313" key="2">
    <source>
        <dbReference type="EMBL" id="GEQ84534.1"/>
    </source>
</evidence>